<reference evidence="2" key="2">
    <citation type="journal article" date="2015" name="Data Brief">
        <title>Shoot transcriptome of the giant reed, Arundo donax.</title>
        <authorList>
            <person name="Barrero R.A."/>
            <person name="Guerrero F.D."/>
            <person name="Moolhuijzen P."/>
            <person name="Goolsby J.A."/>
            <person name="Tidwell J."/>
            <person name="Bellgard S.E."/>
            <person name="Bellgard M.I."/>
        </authorList>
    </citation>
    <scope>NUCLEOTIDE SEQUENCE</scope>
    <source>
        <tissue evidence="2">Shoot tissue taken approximately 20 cm above the soil surface</tissue>
    </source>
</reference>
<feature type="region of interest" description="Disordered" evidence="1">
    <location>
        <begin position="371"/>
        <end position="417"/>
    </location>
</feature>
<feature type="compositionally biased region" description="Low complexity" evidence="1">
    <location>
        <begin position="1"/>
        <end position="10"/>
    </location>
</feature>
<feature type="compositionally biased region" description="Low complexity" evidence="1">
    <location>
        <begin position="72"/>
        <end position="81"/>
    </location>
</feature>
<proteinExistence type="predicted"/>
<name>A0A0A9ER44_ARUDO</name>
<evidence type="ECO:0000313" key="2">
    <source>
        <dbReference type="EMBL" id="JAE02552.1"/>
    </source>
</evidence>
<evidence type="ECO:0000256" key="1">
    <source>
        <dbReference type="SAM" id="MobiDB-lite"/>
    </source>
</evidence>
<feature type="region of interest" description="Disordered" evidence="1">
    <location>
        <begin position="1"/>
        <end position="206"/>
    </location>
</feature>
<organism evidence="2">
    <name type="scientific">Arundo donax</name>
    <name type="common">Giant reed</name>
    <name type="synonym">Donax arundinaceus</name>
    <dbReference type="NCBI Taxonomy" id="35708"/>
    <lineage>
        <taxon>Eukaryota</taxon>
        <taxon>Viridiplantae</taxon>
        <taxon>Streptophyta</taxon>
        <taxon>Embryophyta</taxon>
        <taxon>Tracheophyta</taxon>
        <taxon>Spermatophyta</taxon>
        <taxon>Magnoliopsida</taxon>
        <taxon>Liliopsida</taxon>
        <taxon>Poales</taxon>
        <taxon>Poaceae</taxon>
        <taxon>PACMAD clade</taxon>
        <taxon>Arundinoideae</taxon>
        <taxon>Arundineae</taxon>
        <taxon>Arundo</taxon>
    </lineage>
</organism>
<feature type="compositionally biased region" description="Pro residues" evidence="1">
    <location>
        <begin position="48"/>
        <end position="60"/>
    </location>
</feature>
<dbReference type="EMBL" id="GBRH01195344">
    <property type="protein sequence ID" value="JAE02552.1"/>
    <property type="molecule type" value="Transcribed_RNA"/>
</dbReference>
<accession>A0A0A9ER44</accession>
<protein>
    <submittedName>
        <fullName evidence="2">Uncharacterized protein</fullName>
    </submittedName>
</protein>
<feature type="compositionally biased region" description="Pro residues" evidence="1">
    <location>
        <begin position="11"/>
        <end position="27"/>
    </location>
</feature>
<dbReference type="AlphaFoldDB" id="A0A0A9ER44"/>
<sequence>MNTMPRNPAHAPGPPPSIPNIQQPPPQFQANPLTGPPFAQPPGTVSPLPTPSSSVPPPVRPLQTPHASGGWPSSQSQRPPQASLTFMSMRPPISVSPVGGTPPRGSVALVPPSDVPTDYHSQPPVANFGPSATLLSRPPGGAQSFPPQGPSSIQVPPFPTGASAQSSYPLPMQMRPMMSAPDTMRGQQPPLSQVGPTPGMVPSSVGYSRLPASAPASTSCSQASIGTLRPPHPTAGDFTFRPVVAPLRTPDFGSSAGQMGIHGNIHPGLPQVPFFRPANQTPNVAVQGFQRPLDGRPIGQPRMHGPSPHFPGAFPRNPSSHQLPVGFRVIPAAIQPGGQMISPPMLAPSNVPSFLPSRPFQFMPLPQQNQIANTNRQGDNSGGPIYDPFAPTAAASGGKKTDGDPEYEDLMASVGVK</sequence>
<reference evidence="2" key="1">
    <citation type="submission" date="2014-09" db="EMBL/GenBank/DDBJ databases">
        <authorList>
            <person name="Magalhaes I.L.F."/>
            <person name="Oliveira U."/>
            <person name="Santos F.R."/>
            <person name="Vidigal T.H.D.A."/>
            <person name="Brescovit A.D."/>
            <person name="Santos A.J."/>
        </authorList>
    </citation>
    <scope>NUCLEOTIDE SEQUENCE</scope>
    <source>
        <tissue evidence="2">Shoot tissue taken approximately 20 cm above the soil surface</tissue>
    </source>
</reference>
<feature type="compositionally biased region" description="Polar residues" evidence="1">
    <location>
        <begin position="185"/>
        <end position="195"/>
    </location>
</feature>